<dbReference type="EMBL" id="CP001941">
    <property type="protein sequence ID" value="ADD08034.1"/>
    <property type="molecule type" value="Genomic_DNA"/>
</dbReference>
<dbReference type="STRING" id="439481.Aboo_0222"/>
<dbReference type="Gene3D" id="1.10.3210.10">
    <property type="entry name" value="Hypothetical protein af1432"/>
    <property type="match status" value="1"/>
</dbReference>
<dbReference type="KEGG" id="abi:Aboo_0222"/>
<evidence type="ECO:0000313" key="2">
    <source>
        <dbReference type="EMBL" id="ADD08034.1"/>
    </source>
</evidence>
<dbReference type="Proteomes" id="UP000001400">
    <property type="component" value="Chromosome"/>
</dbReference>
<organism evidence="2 3">
    <name type="scientific">Aciduliprofundum boonei (strain DSM 19572 / T469)</name>
    <dbReference type="NCBI Taxonomy" id="439481"/>
    <lineage>
        <taxon>Archaea</taxon>
        <taxon>Methanobacteriati</taxon>
        <taxon>Thermoplasmatota</taxon>
        <taxon>DHVE2 group</taxon>
        <taxon>Candidatus Aciduliprofundum</taxon>
    </lineage>
</organism>
<keyword evidence="3" id="KW-1185">Reference proteome</keyword>
<dbReference type="SUPFAM" id="SSF109604">
    <property type="entry name" value="HD-domain/PDEase-like"/>
    <property type="match status" value="1"/>
</dbReference>
<reference evidence="2" key="1">
    <citation type="submission" date="2010-02" db="EMBL/GenBank/DDBJ databases">
        <title>Complete sequence of Aciduliprofundum boonei T469.</title>
        <authorList>
            <consortium name="US DOE Joint Genome Institute"/>
            <person name="Lucas S."/>
            <person name="Copeland A."/>
            <person name="Lapidus A."/>
            <person name="Cheng J.-F."/>
            <person name="Bruce D."/>
            <person name="Goodwin L."/>
            <person name="Pitluck S."/>
            <person name="Saunders E."/>
            <person name="Detter J.C."/>
            <person name="Han C."/>
            <person name="Tapia R."/>
            <person name="Land M."/>
            <person name="Hauser L."/>
            <person name="Kyrpides N."/>
            <person name="Mikhailova N."/>
            <person name="Flores G."/>
            <person name="Reysenbach A.-L."/>
            <person name="Woyke T."/>
        </authorList>
    </citation>
    <scope>NUCLEOTIDE SEQUENCE</scope>
    <source>
        <strain evidence="2">T469</strain>
    </source>
</reference>
<gene>
    <name evidence="2" type="ordered locus">Aboo_0222</name>
</gene>
<sequence>MKVEKIFPEVNEIKDLEIRKKVIKIWEYAIEKGGWKDYPLDKIPFTLLIPTERNLVEHTRAVTRMAMAVAKERGDVNMDFIIAGGLLHDVAKLLEFGLENGKVVKSEYGKRIRHPVGGAMLAEKFDLPYQIAHIIAAHSKEGEFVTRIPEAVIIHHCDFIDFHIEKGKLQ</sequence>
<dbReference type="HOGENOM" id="CLU_123313_0_0_2"/>
<feature type="domain" description="HD" evidence="1">
    <location>
        <begin position="56"/>
        <end position="158"/>
    </location>
</feature>
<dbReference type="NCBIfam" id="TIGR00277">
    <property type="entry name" value="HDIG"/>
    <property type="match status" value="1"/>
</dbReference>
<dbReference type="eggNOG" id="arCOG01861">
    <property type="taxonomic scope" value="Archaea"/>
</dbReference>
<dbReference type="InterPro" id="IPR006674">
    <property type="entry name" value="HD_domain"/>
</dbReference>
<dbReference type="InterPro" id="IPR003607">
    <property type="entry name" value="HD/PDEase_dom"/>
</dbReference>
<dbReference type="AlphaFoldDB" id="B5IHE3"/>
<name>B5IHE3_ACIB4</name>
<dbReference type="RefSeq" id="WP_008086635.1">
    <property type="nucleotide sequence ID" value="NC_013926.1"/>
</dbReference>
<accession>B5IHE3</accession>
<dbReference type="InterPro" id="IPR006675">
    <property type="entry name" value="HDIG_dom"/>
</dbReference>
<evidence type="ECO:0000259" key="1">
    <source>
        <dbReference type="Pfam" id="PF01966"/>
    </source>
</evidence>
<dbReference type="CDD" id="cd00077">
    <property type="entry name" value="HDc"/>
    <property type="match status" value="1"/>
</dbReference>
<proteinExistence type="predicted"/>
<dbReference type="OrthoDB" id="342311at2157"/>
<dbReference type="Pfam" id="PF01966">
    <property type="entry name" value="HD"/>
    <property type="match status" value="1"/>
</dbReference>
<evidence type="ECO:0000313" key="3">
    <source>
        <dbReference type="Proteomes" id="UP000001400"/>
    </source>
</evidence>
<dbReference type="GeneID" id="8827163"/>
<protein>
    <submittedName>
        <fullName evidence="2">Metal dependent phosphohydrolase</fullName>
    </submittedName>
</protein>